<dbReference type="Pfam" id="PF01609">
    <property type="entry name" value="DDE_Tnp_1"/>
    <property type="match status" value="1"/>
</dbReference>
<dbReference type="InterPro" id="IPR025161">
    <property type="entry name" value="IS402-like_dom"/>
</dbReference>
<dbReference type="Proteomes" id="UP000236379">
    <property type="component" value="Unassembled WGS sequence"/>
</dbReference>
<dbReference type="OrthoDB" id="192297at2"/>
<evidence type="ECO:0000256" key="1">
    <source>
        <dbReference type="SAM" id="MobiDB-lite"/>
    </source>
</evidence>
<evidence type="ECO:0000259" key="2">
    <source>
        <dbReference type="Pfam" id="PF01609"/>
    </source>
</evidence>
<name>A0A2K3V1M0_9DEIO</name>
<evidence type="ECO:0000259" key="3">
    <source>
        <dbReference type="Pfam" id="PF13340"/>
    </source>
</evidence>
<dbReference type="InterPro" id="IPR002559">
    <property type="entry name" value="Transposase_11"/>
</dbReference>
<feature type="domain" description="Transposase IS4-like" evidence="2">
    <location>
        <begin position="101"/>
        <end position="259"/>
    </location>
</feature>
<gene>
    <name evidence="4" type="ORF">CVO96_16110</name>
</gene>
<keyword evidence="5" id="KW-1185">Reference proteome</keyword>
<organism evidence="4 5">
    <name type="scientific">Deinococcus koreensis</name>
    <dbReference type="NCBI Taxonomy" id="2054903"/>
    <lineage>
        <taxon>Bacteria</taxon>
        <taxon>Thermotogati</taxon>
        <taxon>Deinococcota</taxon>
        <taxon>Deinococci</taxon>
        <taxon>Deinococcales</taxon>
        <taxon>Deinococcaceae</taxon>
        <taxon>Deinococcus</taxon>
    </lineage>
</organism>
<dbReference type="PANTHER" id="PTHR30007:SF1">
    <property type="entry name" value="BLR1914 PROTEIN"/>
    <property type="match status" value="1"/>
</dbReference>
<dbReference type="NCBIfam" id="NF033580">
    <property type="entry name" value="transpos_IS5_3"/>
    <property type="match status" value="1"/>
</dbReference>
<dbReference type="EMBL" id="PPPD01000001">
    <property type="protein sequence ID" value="PNY82671.1"/>
    <property type="molecule type" value="Genomic_DNA"/>
</dbReference>
<evidence type="ECO:0000313" key="5">
    <source>
        <dbReference type="Proteomes" id="UP000236379"/>
    </source>
</evidence>
<reference evidence="4 5" key="1">
    <citation type="submission" date="2018-01" db="EMBL/GenBank/DDBJ databases">
        <title>Deinococcus koreensis sp. nov., a radiation-resistant bacterium isolated from river water.</title>
        <authorList>
            <person name="Choi A."/>
        </authorList>
    </citation>
    <scope>NUCLEOTIDE SEQUENCE [LARGE SCALE GENOMIC DNA]</scope>
    <source>
        <strain evidence="4 5">SJW1-2</strain>
    </source>
</reference>
<dbReference type="PANTHER" id="PTHR30007">
    <property type="entry name" value="PHP DOMAIN PROTEIN"/>
    <property type="match status" value="1"/>
</dbReference>
<protein>
    <submittedName>
        <fullName evidence="4">IS5/IS1182 family transposase</fullName>
    </submittedName>
</protein>
<dbReference type="Pfam" id="PF13340">
    <property type="entry name" value="DUF4096"/>
    <property type="match status" value="1"/>
</dbReference>
<proteinExistence type="predicted"/>
<accession>A0A2K3V1M0</accession>
<comment type="caution">
    <text evidence="4">The sequence shown here is derived from an EMBL/GenBank/DDBJ whole genome shotgun (WGS) entry which is preliminary data.</text>
</comment>
<dbReference type="AlphaFoldDB" id="A0A2K3V1M0"/>
<sequence>MATSQVTDELWSLIYPLLPPDVLKPTGGRPRVPDRAALEGILYVLKTGIGWEHLPHELGYGSGMTCWRRLRDWHAAGVFTRLHQVLLDRMAQADQLDWTRACVDSTSVPAARGGPQTGPNPTDRGRAGSKRHVIVDGRGTPLAMLISPANRHDSMVFEPLLDAVPPVHNGRRGHPRTRPDRLHADKAYDIPRCRRACHHRRIKVRIARRGRESSERLGRHRWVVERTLAWFSRFRRLRVRYEVRADIHLAFTQLACCLMTFKQHQRFC</sequence>
<dbReference type="GO" id="GO:0003677">
    <property type="term" value="F:DNA binding"/>
    <property type="evidence" value="ECO:0007669"/>
    <property type="project" value="InterPro"/>
</dbReference>
<dbReference type="GO" id="GO:0006313">
    <property type="term" value="P:DNA transposition"/>
    <property type="evidence" value="ECO:0007669"/>
    <property type="project" value="InterPro"/>
</dbReference>
<dbReference type="GO" id="GO:0004803">
    <property type="term" value="F:transposase activity"/>
    <property type="evidence" value="ECO:0007669"/>
    <property type="project" value="InterPro"/>
</dbReference>
<evidence type="ECO:0000313" key="4">
    <source>
        <dbReference type="EMBL" id="PNY82671.1"/>
    </source>
</evidence>
<feature type="domain" description="Insertion element IS402-like" evidence="3">
    <location>
        <begin position="6"/>
        <end position="83"/>
    </location>
</feature>
<feature type="region of interest" description="Disordered" evidence="1">
    <location>
        <begin position="107"/>
        <end position="129"/>
    </location>
</feature>
<dbReference type="RefSeq" id="WP_103313103.1">
    <property type="nucleotide sequence ID" value="NZ_PPPD01000001.1"/>
</dbReference>